<feature type="region of interest" description="Disordered" evidence="1">
    <location>
        <begin position="62"/>
        <end position="82"/>
    </location>
</feature>
<gene>
    <name evidence="2" type="ORF">CMV_030039</name>
</gene>
<accession>A0A8J4Q418</accession>
<name>A0A8J4Q418_9ROSI</name>
<evidence type="ECO:0000313" key="2">
    <source>
        <dbReference type="EMBL" id="KAF3943400.1"/>
    </source>
</evidence>
<evidence type="ECO:0000256" key="1">
    <source>
        <dbReference type="SAM" id="MobiDB-lite"/>
    </source>
</evidence>
<feature type="compositionally biased region" description="Polar residues" evidence="1">
    <location>
        <begin position="72"/>
        <end position="82"/>
    </location>
</feature>
<protein>
    <submittedName>
        <fullName evidence="2">Uncharacterized protein</fullName>
    </submittedName>
</protein>
<dbReference type="AlphaFoldDB" id="A0A8J4Q418"/>
<evidence type="ECO:0000313" key="3">
    <source>
        <dbReference type="Proteomes" id="UP000737018"/>
    </source>
</evidence>
<proteinExistence type="predicted"/>
<comment type="caution">
    <text evidence="2">The sequence shown here is derived from an EMBL/GenBank/DDBJ whole genome shotgun (WGS) entry which is preliminary data.</text>
</comment>
<dbReference type="Proteomes" id="UP000737018">
    <property type="component" value="Unassembled WGS sequence"/>
</dbReference>
<keyword evidence="3" id="KW-1185">Reference proteome</keyword>
<dbReference type="EMBL" id="JRKL02012939">
    <property type="protein sequence ID" value="KAF3943400.1"/>
    <property type="molecule type" value="Genomic_DNA"/>
</dbReference>
<organism evidence="2 3">
    <name type="scientific">Castanea mollissima</name>
    <name type="common">Chinese chestnut</name>
    <dbReference type="NCBI Taxonomy" id="60419"/>
    <lineage>
        <taxon>Eukaryota</taxon>
        <taxon>Viridiplantae</taxon>
        <taxon>Streptophyta</taxon>
        <taxon>Embryophyta</taxon>
        <taxon>Tracheophyta</taxon>
        <taxon>Spermatophyta</taxon>
        <taxon>Magnoliopsida</taxon>
        <taxon>eudicotyledons</taxon>
        <taxon>Gunneridae</taxon>
        <taxon>Pentapetalae</taxon>
        <taxon>rosids</taxon>
        <taxon>fabids</taxon>
        <taxon>Fagales</taxon>
        <taxon>Fagaceae</taxon>
        <taxon>Castanea</taxon>
    </lineage>
</organism>
<dbReference type="OrthoDB" id="21204at2759"/>
<sequence length="82" mass="9274">MLAKSHYVVCKEQFQLGYEAREMPCPVCRHELPSEQEQSRNESEAEIAIEAKETMGLTISRLPGGGSDFYSPRSQNLHCEKS</sequence>
<reference evidence="2" key="1">
    <citation type="submission" date="2020-03" db="EMBL/GenBank/DDBJ databases">
        <title>Castanea mollissima Vanexum genome sequencing.</title>
        <authorList>
            <person name="Staton M."/>
        </authorList>
    </citation>
    <scope>NUCLEOTIDE SEQUENCE</scope>
    <source>
        <tissue evidence="2">Leaf</tissue>
    </source>
</reference>